<dbReference type="Proteomes" id="UP001597393">
    <property type="component" value="Unassembled WGS sequence"/>
</dbReference>
<evidence type="ECO:0000313" key="3">
    <source>
        <dbReference type="Proteomes" id="UP001597393"/>
    </source>
</evidence>
<sequence>MNLLKFICVGMLSLCFTGMANSQTVAEWLRQKSTQKRYLIQQIGAAHAYAEQLSAGYRIITGGLSIINALQRGEFDLHKKFFNDRKSPSPYLRTDKRIDQIMVLQRDILLEQRHCARLLSKSNLADGRIAYVRRVMTRVGRESQGDLADLSTLFKSGAFELDDADRLSRLQAIYQQTLQRHTFTKHLTRWLNVLVLGKQYESREIHRSIILHN</sequence>
<comment type="caution">
    <text evidence="2">The sequence shown here is derived from an EMBL/GenBank/DDBJ whole genome shotgun (WGS) entry which is preliminary data.</text>
</comment>
<evidence type="ECO:0008006" key="4">
    <source>
        <dbReference type="Google" id="ProtNLM"/>
    </source>
</evidence>
<dbReference type="EMBL" id="JBHUMA010000006">
    <property type="protein sequence ID" value="MFD2599059.1"/>
    <property type="molecule type" value="Genomic_DNA"/>
</dbReference>
<gene>
    <name evidence="2" type="ORF">ACFSQ3_08845</name>
</gene>
<accession>A0ABW5NJK9</accession>
<reference evidence="3" key="1">
    <citation type="journal article" date="2019" name="Int. J. Syst. Evol. Microbiol.">
        <title>The Global Catalogue of Microorganisms (GCM) 10K type strain sequencing project: providing services to taxonomists for standard genome sequencing and annotation.</title>
        <authorList>
            <consortium name="The Broad Institute Genomics Platform"/>
            <consortium name="The Broad Institute Genome Sequencing Center for Infectious Disease"/>
            <person name="Wu L."/>
            <person name="Ma J."/>
        </authorList>
    </citation>
    <scope>NUCLEOTIDE SEQUENCE [LARGE SCALE GENOMIC DNA]</scope>
    <source>
        <strain evidence="3">KCTC 42248</strain>
    </source>
</reference>
<proteinExistence type="predicted"/>
<protein>
    <recommendedName>
        <fullName evidence="4">DUF4142 domain-containing protein</fullName>
    </recommendedName>
</protein>
<evidence type="ECO:0000256" key="1">
    <source>
        <dbReference type="SAM" id="SignalP"/>
    </source>
</evidence>
<keyword evidence="3" id="KW-1185">Reference proteome</keyword>
<organism evidence="2 3">
    <name type="scientific">Sphingobacterium corticis</name>
    <dbReference type="NCBI Taxonomy" id="1812823"/>
    <lineage>
        <taxon>Bacteria</taxon>
        <taxon>Pseudomonadati</taxon>
        <taxon>Bacteroidota</taxon>
        <taxon>Sphingobacteriia</taxon>
        <taxon>Sphingobacteriales</taxon>
        <taxon>Sphingobacteriaceae</taxon>
        <taxon>Sphingobacterium</taxon>
    </lineage>
</organism>
<name>A0ABW5NJK9_9SPHI</name>
<keyword evidence="1" id="KW-0732">Signal</keyword>
<feature type="chain" id="PRO_5046952167" description="DUF4142 domain-containing protein" evidence="1">
    <location>
        <begin position="23"/>
        <end position="213"/>
    </location>
</feature>
<evidence type="ECO:0000313" key="2">
    <source>
        <dbReference type="EMBL" id="MFD2599059.1"/>
    </source>
</evidence>
<feature type="signal peptide" evidence="1">
    <location>
        <begin position="1"/>
        <end position="22"/>
    </location>
</feature>